<keyword evidence="3" id="KW-1185">Reference proteome</keyword>
<dbReference type="GO" id="GO:0016787">
    <property type="term" value="F:hydrolase activity"/>
    <property type="evidence" value="ECO:0007669"/>
    <property type="project" value="UniProtKB-KW"/>
</dbReference>
<dbReference type="Gene3D" id="3.40.50.1820">
    <property type="entry name" value="alpha/beta hydrolase"/>
    <property type="match status" value="1"/>
</dbReference>
<sequence>MTTATATFGDVDIHYRDSRGADPVPVLLVHGMGSDGATWDRFAGSLAGRGRRVIVADLRGHGRSAHAPSYRFDEFGADLLALCDHLALDRVDLVGHSLGGHAASLVAQSQPDRVRRLVLEEAPLPLRAGEELGTLARRLPSPVELWHATTSLLRSPRATFAFDRSMTRSLLEQFRTPQPDWWSALPSMSASTLMVSGGPRGMVDPARLTAAMSGIPDGGAVTIEVGHSVHRDRPREFESVVSGFLDHGGRG</sequence>
<dbReference type="InterPro" id="IPR029058">
    <property type="entry name" value="AB_hydrolase_fold"/>
</dbReference>
<accession>A0ABW4P547</accession>
<dbReference type="Proteomes" id="UP001597286">
    <property type="component" value="Unassembled WGS sequence"/>
</dbReference>
<evidence type="ECO:0000313" key="3">
    <source>
        <dbReference type="Proteomes" id="UP001597286"/>
    </source>
</evidence>
<dbReference type="PRINTS" id="PR00111">
    <property type="entry name" value="ABHYDROLASE"/>
</dbReference>
<protein>
    <submittedName>
        <fullName evidence="2">Alpha/beta fold hydrolase</fullName>
    </submittedName>
</protein>
<gene>
    <name evidence="2" type="ORF">ACFSJG_11450</name>
</gene>
<dbReference type="InterPro" id="IPR050266">
    <property type="entry name" value="AB_hydrolase_sf"/>
</dbReference>
<keyword evidence="2" id="KW-0378">Hydrolase</keyword>
<name>A0ABW4P547_9NOCA</name>
<feature type="domain" description="AB hydrolase-1" evidence="1">
    <location>
        <begin position="25"/>
        <end position="190"/>
    </location>
</feature>
<dbReference type="EMBL" id="JBHUFB010000010">
    <property type="protein sequence ID" value="MFD1812832.1"/>
    <property type="molecule type" value="Genomic_DNA"/>
</dbReference>
<dbReference type="InterPro" id="IPR000073">
    <property type="entry name" value="AB_hydrolase_1"/>
</dbReference>
<reference evidence="3" key="1">
    <citation type="journal article" date="2019" name="Int. J. Syst. Evol. Microbiol.">
        <title>The Global Catalogue of Microorganisms (GCM) 10K type strain sequencing project: providing services to taxonomists for standard genome sequencing and annotation.</title>
        <authorList>
            <consortium name="The Broad Institute Genomics Platform"/>
            <consortium name="The Broad Institute Genome Sequencing Center for Infectious Disease"/>
            <person name="Wu L."/>
            <person name="Ma J."/>
        </authorList>
    </citation>
    <scope>NUCLEOTIDE SEQUENCE [LARGE SCALE GENOMIC DNA]</scope>
    <source>
        <strain evidence="3">DT72</strain>
    </source>
</reference>
<comment type="caution">
    <text evidence="2">The sequence shown here is derived from an EMBL/GenBank/DDBJ whole genome shotgun (WGS) entry which is preliminary data.</text>
</comment>
<evidence type="ECO:0000313" key="2">
    <source>
        <dbReference type="EMBL" id="MFD1812832.1"/>
    </source>
</evidence>
<dbReference type="RefSeq" id="WP_378485948.1">
    <property type="nucleotide sequence ID" value="NZ_JBHUFB010000010.1"/>
</dbReference>
<dbReference type="SUPFAM" id="SSF53474">
    <property type="entry name" value="alpha/beta-Hydrolases"/>
    <property type="match status" value="1"/>
</dbReference>
<dbReference type="Pfam" id="PF00561">
    <property type="entry name" value="Abhydrolase_1"/>
    <property type="match status" value="1"/>
</dbReference>
<proteinExistence type="predicted"/>
<organism evidence="2 3">
    <name type="scientific">Rhodococcus gannanensis</name>
    <dbReference type="NCBI Taxonomy" id="1960308"/>
    <lineage>
        <taxon>Bacteria</taxon>
        <taxon>Bacillati</taxon>
        <taxon>Actinomycetota</taxon>
        <taxon>Actinomycetes</taxon>
        <taxon>Mycobacteriales</taxon>
        <taxon>Nocardiaceae</taxon>
        <taxon>Rhodococcus</taxon>
    </lineage>
</organism>
<evidence type="ECO:0000259" key="1">
    <source>
        <dbReference type="Pfam" id="PF00561"/>
    </source>
</evidence>
<dbReference type="PANTHER" id="PTHR43798">
    <property type="entry name" value="MONOACYLGLYCEROL LIPASE"/>
    <property type="match status" value="1"/>
</dbReference>